<keyword evidence="3" id="KW-1185">Reference proteome</keyword>
<proteinExistence type="predicted"/>
<dbReference type="Proteomes" id="UP001145050">
    <property type="component" value="Unassembled WGS sequence"/>
</dbReference>
<evidence type="ECO:0000313" key="3">
    <source>
        <dbReference type="Proteomes" id="UP001145050"/>
    </source>
</evidence>
<keyword evidence="1" id="KW-1133">Transmembrane helix</keyword>
<evidence type="ECO:0000313" key="2">
    <source>
        <dbReference type="EMBL" id="MDC3425700.1"/>
    </source>
</evidence>
<dbReference type="EMBL" id="JAMQKB010000019">
    <property type="protein sequence ID" value="MDC3425700.1"/>
    <property type="molecule type" value="Genomic_DNA"/>
</dbReference>
<organism evidence="2 3">
    <name type="scientific">Terrihalobacillus insolitus</name>
    <dbReference type="NCBI Taxonomy" id="2950438"/>
    <lineage>
        <taxon>Bacteria</taxon>
        <taxon>Bacillati</taxon>
        <taxon>Bacillota</taxon>
        <taxon>Bacilli</taxon>
        <taxon>Bacillales</taxon>
        <taxon>Bacillaceae</taxon>
        <taxon>Terrihalobacillus</taxon>
    </lineage>
</organism>
<feature type="transmembrane region" description="Helical" evidence="1">
    <location>
        <begin position="6"/>
        <end position="23"/>
    </location>
</feature>
<sequence length="71" mass="8411">MNKKSLLLYVCITILITMGWLSYQKATDDTYEGMSIIPEQHKDIPLYKGLKPTQNEYVIRGNHWEKFMIFI</sequence>
<reference evidence="2" key="1">
    <citation type="submission" date="2022-06" db="EMBL/GenBank/DDBJ databases">
        <title>Aquibacillus sp. a new bacterium isolated from soil saline samples.</title>
        <authorList>
            <person name="Galisteo C."/>
            <person name="De La Haba R."/>
            <person name="Sanchez-Porro C."/>
            <person name="Ventosa A."/>
        </authorList>
    </citation>
    <scope>NUCLEOTIDE SEQUENCE</scope>
    <source>
        <strain evidence="2">3ASR75-11</strain>
    </source>
</reference>
<keyword evidence="1" id="KW-0812">Transmembrane</keyword>
<protein>
    <submittedName>
        <fullName evidence="2">Uncharacterized protein</fullName>
    </submittedName>
</protein>
<accession>A0A9X3WU98</accession>
<name>A0A9X3WU98_9BACI</name>
<keyword evidence="1" id="KW-0472">Membrane</keyword>
<evidence type="ECO:0000256" key="1">
    <source>
        <dbReference type="SAM" id="Phobius"/>
    </source>
</evidence>
<comment type="caution">
    <text evidence="2">The sequence shown here is derived from an EMBL/GenBank/DDBJ whole genome shotgun (WGS) entry which is preliminary data.</text>
</comment>
<dbReference type="RefSeq" id="WP_272437517.1">
    <property type="nucleotide sequence ID" value="NZ_JAMQKB010000019.1"/>
</dbReference>
<dbReference type="AlphaFoldDB" id="A0A9X3WU98"/>
<gene>
    <name evidence="2" type="ORF">NC797_14425</name>
</gene>